<evidence type="ECO:0000256" key="7">
    <source>
        <dbReference type="ARBA" id="ARBA00040167"/>
    </source>
</evidence>
<feature type="domain" description="Tetrapyrrole biosynthesis uroporphyrinogen III synthase" evidence="10">
    <location>
        <begin position="17"/>
        <end position="245"/>
    </location>
</feature>
<dbReference type="PATRIC" id="fig|706570.3.peg.812"/>
<reference evidence="12 14" key="2">
    <citation type="submission" date="2017-01" db="EMBL/GenBank/DDBJ databases">
        <authorList>
            <person name="Mah S.A."/>
            <person name="Swanson W.J."/>
            <person name="Moy G.W."/>
            <person name="Vacquier V.D."/>
        </authorList>
    </citation>
    <scope>NUCLEOTIDE SEQUENCE [LARGE SCALE GENOMIC DNA]</scope>
    <source>
        <strain evidence="12 14">ATCC 29606</strain>
    </source>
</reference>
<dbReference type="NCBIfam" id="NF004395">
    <property type="entry name" value="PRK05752.1"/>
    <property type="match status" value="1"/>
</dbReference>
<reference evidence="11 13" key="1">
    <citation type="submission" date="2014-11" db="EMBL/GenBank/DDBJ databases">
        <title>Genome sequence of Pseudomonas tuomuerensis JCM 14085.</title>
        <authorList>
            <person name="Shin S.-K."/>
            <person name="Yi H."/>
        </authorList>
    </citation>
    <scope>NUCLEOTIDE SEQUENCE [LARGE SCALE GENOMIC DNA]</scope>
    <source>
        <strain evidence="11 13">JCM 14085</strain>
    </source>
</reference>
<evidence type="ECO:0000256" key="4">
    <source>
        <dbReference type="ARBA" id="ARBA00023239"/>
    </source>
</evidence>
<dbReference type="EMBL" id="JTAK01000006">
    <property type="protein sequence ID" value="KHO63920.1"/>
    <property type="molecule type" value="Genomic_DNA"/>
</dbReference>
<evidence type="ECO:0000256" key="9">
    <source>
        <dbReference type="RuleBase" id="RU366031"/>
    </source>
</evidence>
<dbReference type="AlphaFoldDB" id="A0A0B3BMR0"/>
<dbReference type="OrthoDB" id="9787650at2"/>
<keyword evidence="13" id="KW-1185">Reference proteome</keyword>
<comment type="function">
    <text evidence="6 9">Catalyzes cyclization of the linear tetrapyrrole, hydroxymethylbilane, to the macrocyclic uroporphyrinogen III.</text>
</comment>
<dbReference type="InterPro" id="IPR036108">
    <property type="entry name" value="4pyrrol_syn_uPrphyn_synt_sf"/>
</dbReference>
<organism evidence="11 13">
    <name type="scientific">Pseudomonas flexibilis</name>
    <dbReference type="NCBI Taxonomy" id="706570"/>
    <lineage>
        <taxon>Bacteria</taxon>
        <taxon>Pseudomonadati</taxon>
        <taxon>Pseudomonadota</taxon>
        <taxon>Gammaproteobacteria</taxon>
        <taxon>Pseudomonadales</taxon>
        <taxon>Pseudomonadaceae</taxon>
        <taxon>Pseudomonas</taxon>
    </lineage>
</organism>
<dbReference type="InterPro" id="IPR039793">
    <property type="entry name" value="UROS/Hem4"/>
</dbReference>
<evidence type="ECO:0000313" key="11">
    <source>
        <dbReference type="EMBL" id="KHO63920.1"/>
    </source>
</evidence>
<accession>A0A0B3BMR0</accession>
<dbReference type="InterPro" id="IPR003754">
    <property type="entry name" value="4pyrrol_synth_uPrphyn_synth"/>
</dbReference>
<dbReference type="Gene3D" id="3.40.50.10090">
    <property type="match status" value="2"/>
</dbReference>
<accession>A0A0B2DBV5</accession>
<evidence type="ECO:0000256" key="3">
    <source>
        <dbReference type="ARBA" id="ARBA00013109"/>
    </source>
</evidence>
<evidence type="ECO:0000313" key="14">
    <source>
        <dbReference type="Proteomes" id="UP000186079"/>
    </source>
</evidence>
<dbReference type="GO" id="GO:0006780">
    <property type="term" value="P:uroporphyrinogen III biosynthetic process"/>
    <property type="evidence" value="ECO:0007669"/>
    <property type="project" value="UniProtKB-UniRule"/>
</dbReference>
<dbReference type="PANTHER" id="PTHR38042">
    <property type="entry name" value="UROPORPHYRINOGEN-III SYNTHASE, CHLOROPLASTIC"/>
    <property type="match status" value="1"/>
</dbReference>
<comment type="catalytic activity">
    <reaction evidence="8 9">
        <text>hydroxymethylbilane = uroporphyrinogen III + H2O</text>
        <dbReference type="Rhea" id="RHEA:18965"/>
        <dbReference type="ChEBI" id="CHEBI:15377"/>
        <dbReference type="ChEBI" id="CHEBI:57308"/>
        <dbReference type="ChEBI" id="CHEBI:57845"/>
        <dbReference type="EC" id="4.2.1.75"/>
    </reaction>
</comment>
<evidence type="ECO:0000256" key="5">
    <source>
        <dbReference type="ARBA" id="ARBA00023244"/>
    </source>
</evidence>
<evidence type="ECO:0000256" key="2">
    <source>
        <dbReference type="ARBA" id="ARBA00008133"/>
    </source>
</evidence>
<dbReference type="GO" id="GO:0006782">
    <property type="term" value="P:protoporphyrinogen IX biosynthetic process"/>
    <property type="evidence" value="ECO:0007669"/>
    <property type="project" value="UniProtKB-UniRule"/>
</dbReference>
<dbReference type="PANTHER" id="PTHR38042:SF1">
    <property type="entry name" value="UROPORPHYRINOGEN-III SYNTHASE, CHLOROPLASTIC"/>
    <property type="match status" value="1"/>
</dbReference>
<keyword evidence="4 9" id="KW-0456">Lyase</keyword>
<keyword evidence="5 9" id="KW-0627">Porphyrin biosynthesis</keyword>
<dbReference type="STRING" id="706570.PT85_15680"/>
<evidence type="ECO:0000259" key="10">
    <source>
        <dbReference type="Pfam" id="PF02602"/>
    </source>
</evidence>
<dbReference type="CDD" id="cd06578">
    <property type="entry name" value="HemD"/>
    <property type="match status" value="1"/>
</dbReference>
<evidence type="ECO:0000313" key="12">
    <source>
        <dbReference type="EMBL" id="SIR19512.1"/>
    </source>
</evidence>
<name>A0A0B3BMR0_9PSED</name>
<protein>
    <recommendedName>
        <fullName evidence="7 9">Uroporphyrinogen-III synthase</fullName>
        <ecNumber evidence="3 9">4.2.1.75</ecNumber>
    </recommendedName>
</protein>
<proteinExistence type="inferred from homology"/>
<comment type="similarity">
    <text evidence="2 9">Belongs to the uroporphyrinogen-III synthase family.</text>
</comment>
<gene>
    <name evidence="11" type="ORF">PT85_15680</name>
    <name evidence="12" type="ORF">SAMN05421672_11665</name>
</gene>
<dbReference type="Pfam" id="PF02602">
    <property type="entry name" value="HEM4"/>
    <property type="match status" value="1"/>
</dbReference>
<dbReference type="EC" id="4.2.1.75" evidence="3 9"/>
<evidence type="ECO:0000256" key="1">
    <source>
        <dbReference type="ARBA" id="ARBA00004772"/>
    </source>
</evidence>
<evidence type="ECO:0000256" key="8">
    <source>
        <dbReference type="ARBA" id="ARBA00048617"/>
    </source>
</evidence>
<dbReference type="Proteomes" id="UP000186079">
    <property type="component" value="Unassembled WGS sequence"/>
</dbReference>
<evidence type="ECO:0000256" key="6">
    <source>
        <dbReference type="ARBA" id="ARBA00037589"/>
    </source>
</evidence>
<dbReference type="RefSeq" id="WP_027589263.1">
    <property type="nucleotide sequence ID" value="NZ_FMUP01000004.1"/>
</dbReference>
<evidence type="ECO:0000313" key="13">
    <source>
        <dbReference type="Proteomes" id="UP000030980"/>
    </source>
</evidence>
<dbReference type="UniPathway" id="UPA00251">
    <property type="reaction ID" value="UER00320"/>
</dbReference>
<sequence>MSAWRLLLTRPAEECAALAAQLAEQGIHGSCLPLLDIQPLPETPEQRSLLLELDRYCAVIVVSKPAARLGLERVDRYWPQPPINQHWFSVGAATGQLLADYGLDVSWPEGGDDSEALLELPAFSDALKVPNPRVLIMRGDTGRELLADHLRGQGVAVDYLPLYRRHLPNYACGELSRRVAAERLNGLVISSGQGFEHLRQLAGEAWPELARLPLFVPSPRVAELARAAGAEQVVDCRGASVAALLQALQAHRAPHG</sequence>
<comment type="pathway">
    <text evidence="1 9">Porphyrin-containing compound metabolism; protoporphyrin-IX biosynthesis; coproporphyrinogen-III from 5-aminolevulinate: step 3/4.</text>
</comment>
<dbReference type="SUPFAM" id="SSF69618">
    <property type="entry name" value="HemD-like"/>
    <property type="match status" value="1"/>
</dbReference>
<dbReference type="Proteomes" id="UP000030980">
    <property type="component" value="Unassembled WGS sequence"/>
</dbReference>
<dbReference type="EMBL" id="FTMC01000016">
    <property type="protein sequence ID" value="SIR19512.1"/>
    <property type="molecule type" value="Genomic_DNA"/>
</dbReference>
<dbReference type="GO" id="GO:0004852">
    <property type="term" value="F:uroporphyrinogen-III synthase activity"/>
    <property type="evidence" value="ECO:0007669"/>
    <property type="project" value="UniProtKB-UniRule"/>
</dbReference>